<evidence type="ECO:0000256" key="3">
    <source>
        <dbReference type="ARBA" id="ARBA00022989"/>
    </source>
</evidence>
<dbReference type="STRING" id="642780.SAMN04488570_0690"/>
<evidence type="ECO:0000256" key="5">
    <source>
        <dbReference type="SAM" id="MobiDB-lite"/>
    </source>
</evidence>
<evidence type="ECO:0000313" key="8">
    <source>
        <dbReference type="EMBL" id="SDR90742.1"/>
    </source>
</evidence>
<organism evidence="8 9">
    <name type="scientific">Nocardioides scoriae</name>
    <dbReference type="NCBI Taxonomy" id="642780"/>
    <lineage>
        <taxon>Bacteria</taxon>
        <taxon>Bacillati</taxon>
        <taxon>Actinomycetota</taxon>
        <taxon>Actinomycetes</taxon>
        <taxon>Propionibacteriales</taxon>
        <taxon>Nocardioidaceae</taxon>
        <taxon>Nocardioides</taxon>
    </lineage>
</organism>
<evidence type="ECO:0000259" key="7">
    <source>
        <dbReference type="Pfam" id="PF06305"/>
    </source>
</evidence>
<reference evidence="9" key="1">
    <citation type="submission" date="2016-10" db="EMBL/GenBank/DDBJ databases">
        <authorList>
            <person name="Varghese N."/>
            <person name="Submissions S."/>
        </authorList>
    </citation>
    <scope>NUCLEOTIDE SEQUENCE [LARGE SCALE GENOMIC DNA]</scope>
    <source>
        <strain evidence="9">DSM 22127</strain>
    </source>
</reference>
<dbReference type="EMBL" id="LT629757">
    <property type="protein sequence ID" value="SDR90742.1"/>
    <property type="molecule type" value="Genomic_DNA"/>
</dbReference>
<protein>
    <submittedName>
        <fullName evidence="8">Uncharacterized integral membrane protein</fullName>
    </submittedName>
</protein>
<dbReference type="Pfam" id="PF06305">
    <property type="entry name" value="LapA_dom"/>
    <property type="match status" value="1"/>
</dbReference>
<evidence type="ECO:0000256" key="1">
    <source>
        <dbReference type="ARBA" id="ARBA00022475"/>
    </source>
</evidence>
<feature type="transmembrane region" description="Helical" evidence="6">
    <location>
        <begin position="42"/>
        <end position="62"/>
    </location>
</feature>
<name>A0A1H1MVV1_9ACTN</name>
<evidence type="ECO:0000313" key="9">
    <source>
        <dbReference type="Proteomes" id="UP000198859"/>
    </source>
</evidence>
<feature type="compositionally biased region" description="Low complexity" evidence="5">
    <location>
        <begin position="17"/>
        <end position="33"/>
    </location>
</feature>
<dbReference type="GO" id="GO:0005886">
    <property type="term" value="C:plasma membrane"/>
    <property type="evidence" value="ECO:0007669"/>
    <property type="project" value="InterPro"/>
</dbReference>
<keyword evidence="4 6" id="KW-0472">Membrane</keyword>
<accession>A0A1H1MVV1</accession>
<keyword evidence="2 6" id="KW-0812">Transmembrane</keyword>
<keyword evidence="9" id="KW-1185">Reference proteome</keyword>
<proteinExistence type="predicted"/>
<evidence type="ECO:0000256" key="2">
    <source>
        <dbReference type="ARBA" id="ARBA00022692"/>
    </source>
</evidence>
<feature type="domain" description="Lipopolysaccharide assembly protein A" evidence="7">
    <location>
        <begin position="62"/>
        <end position="115"/>
    </location>
</feature>
<sequence>MSTDQPSPAEPTPAPASGPTSGRGSGTSTTSDPLRGSRTSGIWIAVVTLIVVLILLAVFILQNTNTVEISYFGWTGTAPLSASLLIAAAGGALLVAAAGALRILQLRRRVKRDRKAH</sequence>
<dbReference type="RefSeq" id="WP_197681080.1">
    <property type="nucleotide sequence ID" value="NZ_LT629757.1"/>
</dbReference>
<gene>
    <name evidence="8" type="ORF">SAMN04488570_0690</name>
</gene>
<keyword evidence="3 6" id="KW-1133">Transmembrane helix</keyword>
<dbReference type="InterPro" id="IPR010445">
    <property type="entry name" value="LapA_dom"/>
</dbReference>
<dbReference type="Proteomes" id="UP000198859">
    <property type="component" value="Chromosome I"/>
</dbReference>
<evidence type="ECO:0000256" key="4">
    <source>
        <dbReference type="ARBA" id="ARBA00023136"/>
    </source>
</evidence>
<feature type="region of interest" description="Disordered" evidence="5">
    <location>
        <begin position="1"/>
        <end position="37"/>
    </location>
</feature>
<dbReference type="AlphaFoldDB" id="A0A1H1MVV1"/>
<evidence type="ECO:0000256" key="6">
    <source>
        <dbReference type="SAM" id="Phobius"/>
    </source>
</evidence>
<feature type="transmembrane region" description="Helical" evidence="6">
    <location>
        <begin position="82"/>
        <end position="104"/>
    </location>
</feature>
<keyword evidence="1" id="KW-1003">Cell membrane</keyword>